<dbReference type="EMBL" id="CP073100">
    <property type="protein sequence ID" value="QUE49377.1"/>
    <property type="molecule type" value="Genomic_DNA"/>
</dbReference>
<sequence>MILLLGAGGAMGWSWNKANNAGVHVVARGQFFAALKADFLQGFPTAEARKRLREPVEQTMQRLETEFPALSVEFHPVPDEENGYLQMHFLGGGDCPGPGFPGSTEFRAYLMEPGPWNAVEAHRQFSANAALVERVERIAALKQRSSAGMPHDFSGFISARAARCSSTILLMKARLAAENGDEETTLRYVQLAGNLANHFHDVETPNLLGETVRILLDLEIERYAFQHLLPALGRDADLPRWKAVLARYRYSPGDFADVMRGESQTVLRCILLPMILDESKPERPSDAVELAQAYASCFDKAVASLKTVTCTEWAANPVLVEEPDFSGLSRASREILQSLMIGSKAWNKGYMRAMSVLSQHQAALDLMILEKGGIVTQGGPAGGVTRDPIDGQPFVFDMARRTLGVRETEEDRKIEPVRLPW</sequence>
<dbReference type="KEGG" id="lamb:KBB96_10890"/>
<gene>
    <name evidence="1" type="ORF">KBB96_10890</name>
</gene>
<reference evidence="1" key="1">
    <citation type="submission" date="2021-04" db="EMBL/GenBank/DDBJ databases">
        <title>Luteolibacter sp. 32A isolated from the skin of an Anderson's salamander (Ambystoma andersonii).</title>
        <authorList>
            <person name="Spergser J."/>
            <person name="Busse H.-J."/>
        </authorList>
    </citation>
    <scope>NUCLEOTIDE SEQUENCE</scope>
    <source>
        <strain evidence="1">32A</strain>
    </source>
</reference>
<accession>A0A975G4X6</accession>
<evidence type="ECO:0000313" key="1">
    <source>
        <dbReference type="EMBL" id="QUE49377.1"/>
    </source>
</evidence>
<dbReference type="Proteomes" id="UP000676169">
    <property type="component" value="Chromosome"/>
</dbReference>
<name>A0A975G4X6_9BACT</name>
<keyword evidence="2" id="KW-1185">Reference proteome</keyword>
<dbReference type="AlphaFoldDB" id="A0A975G4X6"/>
<evidence type="ECO:0000313" key="2">
    <source>
        <dbReference type="Proteomes" id="UP000676169"/>
    </source>
</evidence>
<proteinExistence type="predicted"/>
<organism evidence="1 2">
    <name type="scientific">Luteolibacter ambystomatis</name>
    <dbReference type="NCBI Taxonomy" id="2824561"/>
    <lineage>
        <taxon>Bacteria</taxon>
        <taxon>Pseudomonadati</taxon>
        <taxon>Verrucomicrobiota</taxon>
        <taxon>Verrucomicrobiia</taxon>
        <taxon>Verrucomicrobiales</taxon>
        <taxon>Verrucomicrobiaceae</taxon>
        <taxon>Luteolibacter</taxon>
    </lineage>
</organism>
<protein>
    <submittedName>
        <fullName evidence="1">Uncharacterized protein</fullName>
    </submittedName>
</protein>
<dbReference type="RefSeq" id="WP_211629438.1">
    <property type="nucleotide sequence ID" value="NZ_CP073100.1"/>
</dbReference>